<dbReference type="EMBL" id="JBBPBN010000370">
    <property type="protein sequence ID" value="KAK8487970.1"/>
    <property type="molecule type" value="Genomic_DNA"/>
</dbReference>
<accession>A0ABR2A4H8</accession>
<evidence type="ECO:0000256" key="1">
    <source>
        <dbReference type="SAM" id="Phobius"/>
    </source>
</evidence>
<dbReference type="Proteomes" id="UP001396334">
    <property type="component" value="Unassembled WGS sequence"/>
</dbReference>
<keyword evidence="1" id="KW-0812">Transmembrane</keyword>
<evidence type="ECO:0000313" key="3">
    <source>
        <dbReference type="Proteomes" id="UP001396334"/>
    </source>
</evidence>
<feature type="transmembrane region" description="Helical" evidence="1">
    <location>
        <begin position="47"/>
        <end position="64"/>
    </location>
</feature>
<sequence>MPPRPETRSGACLPVEDQNVDVGLVHHDGLPFPPPIPPTCRGQSADMVILAVVLVYCPMLGLVLECRCVSGAIGVTIESIGGYWSLYSLWFEIPPEA</sequence>
<keyword evidence="1" id="KW-0472">Membrane</keyword>
<keyword evidence="1" id="KW-1133">Transmembrane helix</keyword>
<proteinExistence type="predicted"/>
<protein>
    <submittedName>
        <fullName evidence="2">Uncharacterized protein</fullName>
    </submittedName>
</protein>
<gene>
    <name evidence="2" type="ORF">V6N11_063569</name>
</gene>
<reference evidence="2 3" key="1">
    <citation type="journal article" date="2024" name="G3 (Bethesda)">
        <title>Genome assembly of Hibiscus sabdariffa L. provides insights into metabolisms of medicinal natural products.</title>
        <authorList>
            <person name="Kim T."/>
        </authorList>
    </citation>
    <scope>NUCLEOTIDE SEQUENCE [LARGE SCALE GENOMIC DNA]</scope>
    <source>
        <strain evidence="2">TK-2024</strain>
        <tissue evidence="2">Old leaves</tissue>
    </source>
</reference>
<keyword evidence="3" id="KW-1185">Reference proteome</keyword>
<name>A0ABR2A4H8_9ROSI</name>
<comment type="caution">
    <text evidence="2">The sequence shown here is derived from an EMBL/GenBank/DDBJ whole genome shotgun (WGS) entry which is preliminary data.</text>
</comment>
<evidence type="ECO:0000313" key="2">
    <source>
        <dbReference type="EMBL" id="KAK8487970.1"/>
    </source>
</evidence>
<organism evidence="2 3">
    <name type="scientific">Hibiscus sabdariffa</name>
    <name type="common">roselle</name>
    <dbReference type="NCBI Taxonomy" id="183260"/>
    <lineage>
        <taxon>Eukaryota</taxon>
        <taxon>Viridiplantae</taxon>
        <taxon>Streptophyta</taxon>
        <taxon>Embryophyta</taxon>
        <taxon>Tracheophyta</taxon>
        <taxon>Spermatophyta</taxon>
        <taxon>Magnoliopsida</taxon>
        <taxon>eudicotyledons</taxon>
        <taxon>Gunneridae</taxon>
        <taxon>Pentapetalae</taxon>
        <taxon>rosids</taxon>
        <taxon>malvids</taxon>
        <taxon>Malvales</taxon>
        <taxon>Malvaceae</taxon>
        <taxon>Malvoideae</taxon>
        <taxon>Hibiscus</taxon>
    </lineage>
</organism>